<organism evidence="5 6">
    <name type="scientific">Coffea arabica</name>
    <name type="common">Arabian coffee</name>
    <dbReference type="NCBI Taxonomy" id="13443"/>
    <lineage>
        <taxon>Eukaryota</taxon>
        <taxon>Viridiplantae</taxon>
        <taxon>Streptophyta</taxon>
        <taxon>Embryophyta</taxon>
        <taxon>Tracheophyta</taxon>
        <taxon>Spermatophyta</taxon>
        <taxon>Magnoliopsida</taxon>
        <taxon>eudicotyledons</taxon>
        <taxon>Gunneridae</taxon>
        <taxon>Pentapetalae</taxon>
        <taxon>asterids</taxon>
        <taxon>lamiids</taxon>
        <taxon>Gentianales</taxon>
        <taxon>Rubiaceae</taxon>
        <taxon>Ixoroideae</taxon>
        <taxon>Gardenieae complex</taxon>
        <taxon>Bertiereae - Coffeeae clade</taxon>
        <taxon>Coffeeae</taxon>
        <taxon>Coffea</taxon>
    </lineage>
</organism>
<dbReference type="PROSITE" id="PS01159">
    <property type="entry name" value="WW_DOMAIN_1"/>
    <property type="match status" value="1"/>
</dbReference>
<feature type="region of interest" description="Disordered" evidence="2">
    <location>
        <begin position="812"/>
        <end position="833"/>
    </location>
</feature>
<feature type="domain" description="WW" evidence="3">
    <location>
        <begin position="275"/>
        <end position="302"/>
    </location>
</feature>
<feature type="region of interest" description="Disordered" evidence="2">
    <location>
        <begin position="487"/>
        <end position="552"/>
    </location>
</feature>
<feature type="compositionally biased region" description="Polar residues" evidence="2">
    <location>
        <begin position="71"/>
        <end position="86"/>
    </location>
</feature>
<dbReference type="SMART" id="SM00456">
    <property type="entry name" value="WW"/>
    <property type="match status" value="2"/>
</dbReference>
<feature type="domain" description="FF" evidence="4">
    <location>
        <begin position="620"/>
        <end position="675"/>
    </location>
</feature>
<dbReference type="SUPFAM" id="SSF51045">
    <property type="entry name" value="WW domain"/>
    <property type="match status" value="1"/>
</dbReference>
<feature type="domain" description="FF" evidence="4">
    <location>
        <begin position="553"/>
        <end position="607"/>
    </location>
</feature>
<evidence type="ECO:0000313" key="5">
    <source>
        <dbReference type="Proteomes" id="UP001652660"/>
    </source>
</evidence>
<feature type="domain" description="FF" evidence="4">
    <location>
        <begin position="688"/>
        <end position="741"/>
    </location>
</feature>
<evidence type="ECO:0000259" key="3">
    <source>
        <dbReference type="PROSITE" id="PS50020"/>
    </source>
</evidence>
<evidence type="ECO:0000259" key="4">
    <source>
        <dbReference type="PROSITE" id="PS51676"/>
    </source>
</evidence>
<feature type="region of interest" description="Disordered" evidence="2">
    <location>
        <begin position="20"/>
        <end position="41"/>
    </location>
</feature>
<sequence length="953" mass="104853">MSQNPSTCVPGVGVPSMMAGAAPPTAGGPQQGAPMNASNFTFNGNAQLGQINQSVKPNNKAEVVQELEGVSTAQPTPTSNLSSSFSGVPPAPSYQVLPGFANSPATPPPGISPSIPLPANVAVAPSSDLFTAFLRPNNQSIPVLSNPPVQHQGYAPYPSVSPAAAALQGPWLQPPQVSGLIRPPFSAYPVAITGPFPLPARNTPIPSVLLLDTQPPGVTNAEAPSATPIHTVASVSQSTTGVLQAEIPPGIDNAKSANAVDIKDGSPANEHLEAWTAHRTETGALYYYNAVTGESTYEKPSGFVGEPEKVTAQPTPVTWEKLAGTDWTLVTTNDGKKYYYNTKTKPFPLFSLQQRSRIQVEVFHNVDGNIHLDIVLCCFCEWLIVISSEVPCCDCTFFGETPMLLGKLSSWQIPSELTELKKKQDADASRTSMAVSSSNVLSEKGSTPIALSAPAITTGGRDATVLRSSTVVGPSSALDLIKKKLQDSGVPPATSPGAGLPGAVSSDPNGSKSVEARDSRSDNSKENVKETNGESNLSDTSSDSEDDDNGPRKEECIIQFKEMLKERGVAPFSKWEKELPKIFYDPRFKAIPSHSARRALFEHYVRTRAEEQRKERRAAQKAAVEGFKKLLEEAKEDIDDQTDYQTFKKKWGHDPRFEALERKEREALLNERILPLKRAAEEKAQAIRAAAISSFKSMLKEGDITSNSRWSKVKDSLRNDPRYKSVKHEYREALFNEYIAELKAAEEETERIAKDKNSEEDKLKERERALRKRKEREEQEVERVRLKARRKEAVESYQALLVESIKDPQASWTDSKSKLDKDPQGRAANPNLDQSDLEKLFREHVKILHERCVSEFRALLAEVVTLEAAAREKDGKTVLTSWSTAKHLLKADARYTKMPRKDRESLWKRHVEDIQRRQKSAPDRETEKHKDARNKSSVDSGKNVMGSRTHDKR</sequence>
<dbReference type="InterPro" id="IPR002713">
    <property type="entry name" value="FF_domain"/>
</dbReference>
<accession>A0ABM4WAA6</accession>
<evidence type="ECO:0000313" key="7">
    <source>
        <dbReference type="RefSeq" id="XP_071928718.1"/>
    </source>
</evidence>
<dbReference type="InterPro" id="IPR045148">
    <property type="entry name" value="TCRG1-like"/>
</dbReference>
<dbReference type="SUPFAM" id="SSF81698">
    <property type="entry name" value="FF domain"/>
    <property type="match status" value="5"/>
</dbReference>
<dbReference type="GeneID" id="113718703"/>
<dbReference type="PROSITE" id="PS50020">
    <property type="entry name" value="WW_DOMAIN_2"/>
    <property type="match status" value="1"/>
</dbReference>
<keyword evidence="1" id="KW-0677">Repeat</keyword>
<dbReference type="RefSeq" id="XP_071928717.1">
    <property type="nucleotide sequence ID" value="XM_072072616.1"/>
</dbReference>
<dbReference type="Pfam" id="PF00397">
    <property type="entry name" value="WW"/>
    <property type="match status" value="1"/>
</dbReference>
<feature type="compositionally biased region" description="Low complexity" evidence="2">
    <location>
        <begin position="20"/>
        <end position="34"/>
    </location>
</feature>
<evidence type="ECO:0000313" key="6">
    <source>
        <dbReference type="RefSeq" id="XP_071928717.1"/>
    </source>
</evidence>
<feature type="compositionally biased region" description="Basic and acidic residues" evidence="2">
    <location>
        <begin position="900"/>
        <end position="936"/>
    </location>
</feature>
<keyword evidence="5" id="KW-1185">Reference proteome</keyword>
<gene>
    <name evidence="6 7" type="primary">LOC113718703</name>
</gene>
<reference evidence="6 7" key="1">
    <citation type="submission" date="2025-05" db="UniProtKB">
        <authorList>
            <consortium name="RefSeq"/>
        </authorList>
    </citation>
    <scope>IDENTIFICATION</scope>
    <source>
        <tissue evidence="6 7">Leaves</tissue>
    </source>
</reference>
<feature type="compositionally biased region" description="Basic and acidic residues" evidence="2">
    <location>
        <begin position="815"/>
        <end position="824"/>
    </location>
</feature>
<dbReference type="Gene3D" id="2.20.70.10">
    <property type="match status" value="2"/>
</dbReference>
<dbReference type="Proteomes" id="UP001652660">
    <property type="component" value="Chromosome 11e"/>
</dbReference>
<name>A0ABM4WAA6_COFAR</name>
<dbReference type="InterPro" id="IPR036517">
    <property type="entry name" value="FF_domain_sf"/>
</dbReference>
<dbReference type="SMART" id="SM00441">
    <property type="entry name" value="FF"/>
    <property type="match status" value="5"/>
</dbReference>
<dbReference type="Gene3D" id="1.10.10.440">
    <property type="entry name" value="FF domain"/>
    <property type="match status" value="5"/>
</dbReference>
<feature type="region of interest" description="Disordered" evidence="2">
    <location>
        <begin position="747"/>
        <end position="776"/>
    </location>
</feature>
<proteinExistence type="predicted"/>
<evidence type="ECO:0000256" key="1">
    <source>
        <dbReference type="ARBA" id="ARBA00022737"/>
    </source>
</evidence>
<evidence type="ECO:0000256" key="2">
    <source>
        <dbReference type="SAM" id="MobiDB-lite"/>
    </source>
</evidence>
<feature type="region of interest" description="Disordered" evidence="2">
    <location>
        <begin position="69"/>
        <end position="88"/>
    </location>
</feature>
<dbReference type="PANTHER" id="PTHR15377">
    <property type="entry name" value="TRANSCRIPTION ELONGATION REGULATOR 1"/>
    <property type="match status" value="1"/>
</dbReference>
<feature type="region of interest" description="Disordered" evidence="2">
    <location>
        <begin position="900"/>
        <end position="953"/>
    </location>
</feature>
<feature type="compositionally biased region" description="Basic and acidic residues" evidence="2">
    <location>
        <begin position="747"/>
        <end position="768"/>
    </location>
</feature>
<feature type="compositionally biased region" description="Basic and acidic residues" evidence="2">
    <location>
        <begin position="514"/>
        <end position="532"/>
    </location>
</feature>
<dbReference type="RefSeq" id="XP_071928718.1">
    <property type="nucleotide sequence ID" value="XM_072072617.1"/>
</dbReference>
<dbReference type="PANTHER" id="PTHR15377:SF3">
    <property type="entry name" value="WW DOMAIN-CONTAINING PROTEIN"/>
    <property type="match status" value="1"/>
</dbReference>
<protein>
    <submittedName>
        <fullName evidence="6 7">Pre-mRNA-processing protein 40C isoform X1</fullName>
    </submittedName>
</protein>
<dbReference type="PROSITE" id="PS51676">
    <property type="entry name" value="FF"/>
    <property type="match status" value="4"/>
</dbReference>
<dbReference type="Pfam" id="PF01846">
    <property type="entry name" value="FF"/>
    <property type="match status" value="3"/>
</dbReference>
<dbReference type="InterPro" id="IPR001202">
    <property type="entry name" value="WW_dom"/>
</dbReference>
<dbReference type="InterPro" id="IPR036020">
    <property type="entry name" value="WW_dom_sf"/>
</dbReference>
<dbReference type="CDD" id="cd00201">
    <property type="entry name" value="WW"/>
    <property type="match status" value="2"/>
</dbReference>
<feature type="domain" description="FF" evidence="4">
    <location>
        <begin position="790"/>
        <end position="847"/>
    </location>
</feature>